<evidence type="ECO:0000256" key="5">
    <source>
        <dbReference type="ARBA" id="ARBA00022679"/>
    </source>
</evidence>
<evidence type="ECO:0000256" key="10">
    <source>
        <dbReference type="ARBA" id="ARBA00022786"/>
    </source>
</evidence>
<dbReference type="InterPro" id="IPR046948">
    <property type="entry name" value="ATL20-22-like"/>
</dbReference>
<feature type="domain" description="RING-type" evidence="18">
    <location>
        <begin position="304"/>
        <end position="346"/>
    </location>
</feature>
<evidence type="ECO:0000256" key="4">
    <source>
        <dbReference type="ARBA" id="ARBA00012483"/>
    </source>
</evidence>
<accession>A0AAN7E5B9</accession>
<dbReference type="Pfam" id="PF13947">
    <property type="entry name" value="GUB_WAK_bind"/>
    <property type="match status" value="1"/>
</dbReference>
<evidence type="ECO:0000313" key="19">
    <source>
        <dbReference type="EMBL" id="KAK4563347.1"/>
    </source>
</evidence>
<dbReference type="InterPro" id="IPR001841">
    <property type="entry name" value="Znf_RING"/>
</dbReference>
<evidence type="ECO:0000256" key="3">
    <source>
        <dbReference type="ARBA" id="ARBA00004906"/>
    </source>
</evidence>
<dbReference type="EMBL" id="JAXUIC010000011">
    <property type="protein sequence ID" value="KAK4563347.1"/>
    <property type="molecule type" value="Genomic_DNA"/>
</dbReference>
<gene>
    <name evidence="19" type="ORF">RGQ29_005740</name>
</gene>
<proteinExistence type="inferred from homology"/>
<keyword evidence="6 16" id="KW-0812">Transmembrane</keyword>
<evidence type="ECO:0000256" key="1">
    <source>
        <dbReference type="ARBA" id="ARBA00000900"/>
    </source>
</evidence>
<evidence type="ECO:0000256" key="7">
    <source>
        <dbReference type="ARBA" id="ARBA00022723"/>
    </source>
</evidence>
<dbReference type="GO" id="GO:0030247">
    <property type="term" value="F:polysaccharide binding"/>
    <property type="evidence" value="ECO:0007669"/>
    <property type="project" value="InterPro"/>
</dbReference>
<reference evidence="19 20" key="1">
    <citation type="journal article" date="2023" name="G3 (Bethesda)">
        <title>A haplotype-resolved chromosome-scale genome for Quercus rubra L. provides insights into the genetics of adaptive traits for red oak species.</title>
        <authorList>
            <person name="Kapoor B."/>
            <person name="Jenkins J."/>
            <person name="Schmutz J."/>
            <person name="Zhebentyayeva T."/>
            <person name="Kuelheim C."/>
            <person name="Coggeshall M."/>
            <person name="Heim C."/>
            <person name="Lasky J.R."/>
            <person name="Leites L."/>
            <person name="Islam-Faridi N."/>
            <person name="Romero-Severson J."/>
            <person name="DeLeo V.L."/>
            <person name="Lucas S.M."/>
            <person name="Lazic D."/>
            <person name="Gailing O."/>
            <person name="Carlson J."/>
            <person name="Staton M."/>
        </authorList>
    </citation>
    <scope>NUCLEOTIDE SEQUENCE [LARGE SCALE GENOMIC DNA]</scope>
    <source>
        <strain evidence="19">Pseudo-F2</strain>
    </source>
</reference>
<dbReference type="Gene3D" id="3.30.40.10">
    <property type="entry name" value="Zinc/RING finger domain, C3HC4 (zinc finger)"/>
    <property type="match status" value="1"/>
</dbReference>
<dbReference type="Pfam" id="PF13639">
    <property type="entry name" value="zf-RING_2"/>
    <property type="match status" value="1"/>
</dbReference>
<name>A0AAN7E5B9_QUERU</name>
<evidence type="ECO:0000256" key="17">
    <source>
        <dbReference type="SAM" id="SignalP"/>
    </source>
</evidence>
<evidence type="ECO:0000256" key="13">
    <source>
        <dbReference type="ARBA" id="ARBA00023136"/>
    </source>
</evidence>
<dbReference type="PANTHER" id="PTHR46279:SF31">
    <property type="entry name" value="RING-H2 FINGER PROTEIN ATL20-LIKE ISOFORM X1"/>
    <property type="match status" value="1"/>
</dbReference>
<organism evidence="19 20">
    <name type="scientific">Quercus rubra</name>
    <name type="common">Northern red oak</name>
    <name type="synonym">Quercus borealis</name>
    <dbReference type="NCBI Taxonomy" id="3512"/>
    <lineage>
        <taxon>Eukaryota</taxon>
        <taxon>Viridiplantae</taxon>
        <taxon>Streptophyta</taxon>
        <taxon>Embryophyta</taxon>
        <taxon>Tracheophyta</taxon>
        <taxon>Spermatophyta</taxon>
        <taxon>Magnoliopsida</taxon>
        <taxon>eudicotyledons</taxon>
        <taxon>Gunneridae</taxon>
        <taxon>Pentapetalae</taxon>
        <taxon>rosids</taxon>
        <taxon>fabids</taxon>
        <taxon>Fagales</taxon>
        <taxon>Fagaceae</taxon>
        <taxon>Quercus</taxon>
    </lineage>
</organism>
<dbReference type="SMART" id="SM00184">
    <property type="entry name" value="RING"/>
    <property type="match status" value="1"/>
</dbReference>
<evidence type="ECO:0000256" key="11">
    <source>
        <dbReference type="ARBA" id="ARBA00022833"/>
    </source>
</evidence>
<comment type="subcellular location">
    <subcellularLocation>
        <location evidence="2">Membrane</location>
        <topology evidence="2">Single-pass membrane protein</topology>
    </subcellularLocation>
</comment>
<dbReference type="Proteomes" id="UP001324115">
    <property type="component" value="Unassembled WGS sequence"/>
</dbReference>
<evidence type="ECO:0000313" key="20">
    <source>
        <dbReference type="Proteomes" id="UP001324115"/>
    </source>
</evidence>
<dbReference type="SUPFAM" id="SSF57850">
    <property type="entry name" value="RING/U-box"/>
    <property type="match status" value="1"/>
</dbReference>
<comment type="similarity">
    <text evidence="14">Belongs to the RING-type zinc finger family. ATL subfamily.</text>
</comment>
<keyword evidence="8 17" id="KW-0732">Signal</keyword>
<dbReference type="CDD" id="cd16461">
    <property type="entry name" value="RING-H2_EL5-like"/>
    <property type="match status" value="1"/>
</dbReference>
<keyword evidence="13 16" id="KW-0472">Membrane</keyword>
<evidence type="ECO:0000256" key="12">
    <source>
        <dbReference type="ARBA" id="ARBA00022989"/>
    </source>
</evidence>
<keyword evidence="10" id="KW-0833">Ubl conjugation pathway</keyword>
<comment type="pathway">
    <text evidence="3">Protein modification; protein ubiquitination.</text>
</comment>
<keyword evidence="7" id="KW-0479">Metal-binding</keyword>
<dbReference type="GO" id="GO:0061630">
    <property type="term" value="F:ubiquitin protein ligase activity"/>
    <property type="evidence" value="ECO:0007669"/>
    <property type="project" value="UniProtKB-EC"/>
</dbReference>
<keyword evidence="12 16" id="KW-1133">Transmembrane helix</keyword>
<evidence type="ECO:0000256" key="8">
    <source>
        <dbReference type="ARBA" id="ARBA00022729"/>
    </source>
</evidence>
<feature type="signal peptide" evidence="17">
    <location>
        <begin position="1"/>
        <end position="21"/>
    </location>
</feature>
<keyword evidence="9 15" id="KW-0863">Zinc-finger</keyword>
<protein>
    <recommendedName>
        <fullName evidence="4">RING-type E3 ubiquitin transferase</fullName>
        <ecNumber evidence="4">2.3.2.27</ecNumber>
    </recommendedName>
</protein>
<dbReference type="PROSITE" id="PS50089">
    <property type="entry name" value="ZF_RING_2"/>
    <property type="match status" value="1"/>
</dbReference>
<feature type="chain" id="PRO_5042832524" description="RING-type E3 ubiquitin transferase" evidence="17">
    <location>
        <begin position="22"/>
        <end position="350"/>
    </location>
</feature>
<evidence type="ECO:0000256" key="2">
    <source>
        <dbReference type="ARBA" id="ARBA00004167"/>
    </source>
</evidence>
<dbReference type="GO" id="GO:0016020">
    <property type="term" value="C:membrane"/>
    <property type="evidence" value="ECO:0007669"/>
    <property type="project" value="UniProtKB-SubCell"/>
</dbReference>
<comment type="catalytic activity">
    <reaction evidence="1">
        <text>S-ubiquitinyl-[E2 ubiquitin-conjugating enzyme]-L-cysteine + [acceptor protein]-L-lysine = [E2 ubiquitin-conjugating enzyme]-L-cysteine + N(6)-ubiquitinyl-[acceptor protein]-L-lysine.</text>
        <dbReference type="EC" id="2.3.2.27"/>
    </reaction>
</comment>
<dbReference type="InterPro" id="IPR025287">
    <property type="entry name" value="WAK_GUB"/>
</dbReference>
<dbReference type="InterPro" id="IPR013083">
    <property type="entry name" value="Znf_RING/FYVE/PHD"/>
</dbReference>
<keyword evidence="20" id="KW-1185">Reference proteome</keyword>
<dbReference type="GO" id="GO:0008270">
    <property type="term" value="F:zinc ion binding"/>
    <property type="evidence" value="ECO:0007669"/>
    <property type="project" value="UniProtKB-KW"/>
</dbReference>
<dbReference type="EC" id="2.3.2.27" evidence="4"/>
<evidence type="ECO:0000256" key="6">
    <source>
        <dbReference type="ARBA" id="ARBA00022692"/>
    </source>
</evidence>
<feature type="transmembrane region" description="Helical" evidence="16">
    <location>
        <begin position="226"/>
        <end position="248"/>
    </location>
</feature>
<evidence type="ECO:0000256" key="14">
    <source>
        <dbReference type="ARBA" id="ARBA00024209"/>
    </source>
</evidence>
<keyword evidence="11" id="KW-0862">Zinc</keyword>
<dbReference type="PANTHER" id="PTHR46279">
    <property type="entry name" value="RING/U-BOX SUPERFAMILY PROTEIN"/>
    <property type="match status" value="1"/>
</dbReference>
<comment type="caution">
    <text evidence="19">The sequence shown here is derived from an EMBL/GenBank/DDBJ whole genome shotgun (WGS) entry which is preliminary data.</text>
</comment>
<keyword evidence="5" id="KW-0808">Transferase</keyword>
<evidence type="ECO:0000259" key="18">
    <source>
        <dbReference type="PROSITE" id="PS50089"/>
    </source>
</evidence>
<evidence type="ECO:0000256" key="16">
    <source>
        <dbReference type="SAM" id="Phobius"/>
    </source>
</evidence>
<sequence length="350" mass="39061">MASFQIFFISTFFFVLNTASSAKICKTTHCDDLFRFPWVKFPFQLNTTSQNKRCGYPGFNLSCNNRSQTILTLPHSGDFVVQGISYSEQSMNIDDPDGCFPRRFLTQNFTLSGSPFQLSETSKNYTFYNCSKERSYEYTAPVSCLSGDNFTVLVTSNPESELQQQCQEIMYAPINKVELSWFEPGCGVCVGGSQECALMSDDSLEVGCFDVATATPSNGILRSVKYGLTIGIGIPGLLCFIGLTCCLCNRVRLNSQRPNTQLSTSTIPQQAAFVMGLDGRVIESYPKTFLGESRELPNPNDNTCSICLSEYQPKEILRTIPECNHYFHANCIDEWLKINATCPICRNSPN</sequence>
<dbReference type="AlphaFoldDB" id="A0AAN7E5B9"/>
<evidence type="ECO:0000256" key="15">
    <source>
        <dbReference type="PROSITE-ProRule" id="PRU00175"/>
    </source>
</evidence>
<evidence type="ECO:0000256" key="9">
    <source>
        <dbReference type="ARBA" id="ARBA00022771"/>
    </source>
</evidence>